<name>A0A835JDS5_9ROSI</name>
<proteinExistence type="predicted"/>
<evidence type="ECO:0000313" key="2">
    <source>
        <dbReference type="Proteomes" id="UP000657918"/>
    </source>
</evidence>
<keyword evidence="2" id="KW-1185">Reference proteome</keyword>
<dbReference type="AlphaFoldDB" id="A0A835JDS5"/>
<sequence length="117" mass="13671">MYHFLHGTAVVAQYSRPFLSRTCSAFPGSFNSLMMPEGIKDDITGRWQRWALNRPGLLQNNFLLNTNIECLVREDNAVDHHHFIFNSNSFTWIKEKSTEIVQRNNVPKKWKWTGMGK</sequence>
<protein>
    <submittedName>
        <fullName evidence="1">Uncharacterized protein</fullName>
    </submittedName>
</protein>
<gene>
    <name evidence="1" type="ORF">SADUNF_Sadunf15G0062300</name>
</gene>
<organism evidence="1 2">
    <name type="scientific">Salix dunnii</name>
    <dbReference type="NCBI Taxonomy" id="1413687"/>
    <lineage>
        <taxon>Eukaryota</taxon>
        <taxon>Viridiplantae</taxon>
        <taxon>Streptophyta</taxon>
        <taxon>Embryophyta</taxon>
        <taxon>Tracheophyta</taxon>
        <taxon>Spermatophyta</taxon>
        <taxon>Magnoliopsida</taxon>
        <taxon>eudicotyledons</taxon>
        <taxon>Gunneridae</taxon>
        <taxon>Pentapetalae</taxon>
        <taxon>rosids</taxon>
        <taxon>fabids</taxon>
        <taxon>Malpighiales</taxon>
        <taxon>Salicaceae</taxon>
        <taxon>Saliceae</taxon>
        <taxon>Salix</taxon>
    </lineage>
</organism>
<dbReference type="Proteomes" id="UP000657918">
    <property type="component" value="Unassembled WGS sequence"/>
</dbReference>
<evidence type="ECO:0000313" key="1">
    <source>
        <dbReference type="EMBL" id="KAF9667812.1"/>
    </source>
</evidence>
<reference evidence="1 2" key="1">
    <citation type="submission" date="2020-10" db="EMBL/GenBank/DDBJ databases">
        <title>Plant Genome Project.</title>
        <authorList>
            <person name="Zhang R.-G."/>
        </authorList>
    </citation>
    <scope>NUCLEOTIDE SEQUENCE [LARGE SCALE GENOMIC DNA]</scope>
    <source>
        <strain evidence="1">FAFU-HL-1</strain>
        <tissue evidence="1">Leaf</tissue>
    </source>
</reference>
<dbReference type="EMBL" id="JADGMS010000015">
    <property type="protein sequence ID" value="KAF9667812.1"/>
    <property type="molecule type" value="Genomic_DNA"/>
</dbReference>
<accession>A0A835JDS5</accession>
<comment type="caution">
    <text evidence="1">The sequence shown here is derived from an EMBL/GenBank/DDBJ whole genome shotgun (WGS) entry which is preliminary data.</text>
</comment>